<evidence type="ECO:0000313" key="2">
    <source>
        <dbReference type="Proteomes" id="UP001430193"/>
    </source>
</evidence>
<proteinExistence type="predicted"/>
<keyword evidence="2" id="KW-1185">Reference proteome</keyword>
<gene>
    <name evidence="1" type="ORF">ISS99_04135</name>
</gene>
<name>A0ABS2KCD6_9GAMM</name>
<dbReference type="Proteomes" id="UP001430193">
    <property type="component" value="Unassembled WGS sequence"/>
</dbReference>
<protein>
    <submittedName>
        <fullName evidence="1">SIR2 family protein</fullName>
    </submittedName>
</protein>
<dbReference type="EMBL" id="JADIKF010000035">
    <property type="protein sequence ID" value="MBM7128705.1"/>
    <property type="molecule type" value="Genomic_DNA"/>
</dbReference>
<dbReference type="RefSeq" id="WP_204630326.1">
    <property type="nucleotide sequence ID" value="NZ_BSOC01000006.1"/>
</dbReference>
<accession>A0ABS2KCD6</accession>
<evidence type="ECO:0000313" key="1">
    <source>
        <dbReference type="EMBL" id="MBM7128705.1"/>
    </source>
</evidence>
<dbReference type="Pfam" id="PF13289">
    <property type="entry name" value="SIR2_2"/>
    <property type="match status" value="1"/>
</dbReference>
<reference evidence="1" key="1">
    <citation type="submission" date="2020-10" db="EMBL/GenBank/DDBJ databases">
        <title>Phylogeny of dyella-like bacteria.</title>
        <authorList>
            <person name="Fu J."/>
        </authorList>
    </citation>
    <scope>NUCLEOTIDE SEQUENCE</scope>
    <source>
        <strain evidence="1">DHON07</strain>
    </source>
</reference>
<organism evidence="1 2">
    <name type="scientific">Dyella mobilis</name>
    <dbReference type="NCBI Taxonomy" id="1849582"/>
    <lineage>
        <taxon>Bacteria</taxon>
        <taxon>Pseudomonadati</taxon>
        <taxon>Pseudomonadota</taxon>
        <taxon>Gammaproteobacteria</taxon>
        <taxon>Lysobacterales</taxon>
        <taxon>Rhodanobacteraceae</taxon>
        <taxon>Dyella</taxon>
    </lineage>
</organism>
<comment type="caution">
    <text evidence="1">The sequence shown here is derived from an EMBL/GenBank/DDBJ whole genome shotgun (WGS) entry which is preliminary data.</text>
</comment>
<sequence>MQYPTSPIIAGYGKTVQLLRQPFITYFAQACKLVYEADSLLFLGYGFTDPHLNATFSEVRKRRRPAIVVTWGNDDPKRGPIDDALAWRQDAWSHNLLNVLPTPQTKMSKPGFCIPFSIRNHKETNECEVSNSDTHPLAIWYGGMLDACRHPEKILSYLR</sequence>